<accession>A0A5M9LMR8</accession>
<name>A0A5M9LMR8_9PLEO</name>
<protein>
    <submittedName>
        <fullName evidence="1">Herpes-BLLF1 multi-domain protein</fullName>
    </submittedName>
</protein>
<reference evidence="1 2" key="1">
    <citation type="journal article" date="2018" name="BMC Genomics">
        <title>Comparative genomics of the wheat fungal pathogen Pyrenophora tritici-repentis reveals chromosomal variations and genome plasticity.</title>
        <authorList>
            <person name="Moolhuijzen P."/>
            <person name="See P.T."/>
            <person name="Hane J.K."/>
            <person name="Shi G."/>
            <person name="Liu Z."/>
            <person name="Oliver R.P."/>
            <person name="Moffat C.S."/>
        </authorList>
    </citation>
    <scope>NUCLEOTIDE SEQUENCE [LARGE SCALE GENOMIC DNA]</scope>
    <source>
        <strain evidence="1">M4</strain>
    </source>
</reference>
<dbReference type="AlphaFoldDB" id="A0A5M9LMR8"/>
<proteinExistence type="predicted"/>
<evidence type="ECO:0000313" key="1">
    <source>
        <dbReference type="EMBL" id="KAF7578467.1"/>
    </source>
</evidence>
<dbReference type="GeneID" id="6338788"/>
<dbReference type="RefSeq" id="XP_065965948.1">
    <property type="nucleotide sequence ID" value="XM_066103746.1"/>
</dbReference>
<dbReference type="KEGG" id="ptrr:6338788"/>
<organism evidence="1 2">
    <name type="scientific">Pyrenophora tritici-repentis</name>
    <dbReference type="NCBI Taxonomy" id="45151"/>
    <lineage>
        <taxon>Eukaryota</taxon>
        <taxon>Fungi</taxon>
        <taxon>Dikarya</taxon>
        <taxon>Ascomycota</taxon>
        <taxon>Pezizomycotina</taxon>
        <taxon>Dothideomycetes</taxon>
        <taxon>Pleosporomycetidae</taxon>
        <taxon>Pleosporales</taxon>
        <taxon>Pleosporineae</taxon>
        <taxon>Pleosporaceae</taxon>
        <taxon>Pyrenophora</taxon>
    </lineage>
</organism>
<comment type="caution">
    <text evidence="1">The sequence shown here is derived from an EMBL/GenBank/DDBJ whole genome shotgun (WGS) entry which is preliminary data.</text>
</comment>
<gene>
    <name evidence="1" type="ORF">PtrM4_027070</name>
</gene>
<evidence type="ECO:0000313" key="2">
    <source>
        <dbReference type="Proteomes" id="UP000245464"/>
    </source>
</evidence>
<dbReference type="Proteomes" id="UP000245464">
    <property type="component" value="Chromosome 1"/>
</dbReference>
<dbReference type="EMBL" id="NQIK02000001">
    <property type="protein sequence ID" value="KAF7578467.1"/>
    <property type="molecule type" value="Genomic_DNA"/>
</dbReference>
<sequence>MSNCSLVAPGLPSLVGGAIPTFAYDHAEHGFLSGDDFGIEMAYMSGTSTCFHSEMATLTPILSNPRLYYTRTCQYVTIGTTYTALECPKGRLWDWVNRGEYIIDNKLASPYSGQTPRPFTATFGNSAAPPVSITTSLTLTRPFTTTKSGNYYPFSPVTITRTTATSTSTSLSTVTVPVTVPVVITDCPSLSNLPLPTSTPETSIPQSSSYPVIPPLVSTSTSKSTSPFSLPPTSTSSPSLPTSLSTIPVSIPTISTVTISLPTTTSTSISSGYSTSFLSIPVPLPTSTLTIPVSILTSILSTPSTMSTSIPVSTPSVTPTVSVPTTLSRDHASDPIIELILDPGIVELKLKLCYVYLGSAIIKLIIGLIKHIIELNIKLILKLILKLCYVYLSSAIIELILDPDILKLKPCCVYLGSAIVFSILDHVSCRQRN</sequence>